<keyword evidence="2" id="KW-0378">Hydrolase</keyword>
<dbReference type="InterPro" id="IPR050228">
    <property type="entry name" value="Carboxylesterase_BioH"/>
</dbReference>
<proteinExistence type="predicted"/>
<dbReference type="InterPro" id="IPR000073">
    <property type="entry name" value="AB_hydrolase_1"/>
</dbReference>
<dbReference type="PRINTS" id="PR00111">
    <property type="entry name" value="ABHYDROLASE"/>
</dbReference>
<dbReference type="GO" id="GO:0016787">
    <property type="term" value="F:hydrolase activity"/>
    <property type="evidence" value="ECO:0007669"/>
    <property type="project" value="UniProtKB-KW"/>
</dbReference>
<dbReference type="AlphaFoldDB" id="A0A6S6PI35"/>
<accession>A0A6S6PI35</accession>
<name>A0A6S6PI35_9MYCO</name>
<evidence type="ECO:0000313" key="2">
    <source>
        <dbReference type="EMBL" id="BCI56140.1"/>
    </source>
</evidence>
<protein>
    <submittedName>
        <fullName evidence="2">Alpha/beta hydrolase</fullName>
    </submittedName>
</protein>
<dbReference type="InterPro" id="IPR029058">
    <property type="entry name" value="AB_hydrolase_fold"/>
</dbReference>
<dbReference type="PANTHER" id="PTHR43194:SF2">
    <property type="entry name" value="PEROXISOMAL MEMBRANE PROTEIN LPX1"/>
    <property type="match status" value="1"/>
</dbReference>
<dbReference type="RefSeq" id="WP_185293738.1">
    <property type="nucleotide sequence ID" value="NZ_AP023287.1"/>
</dbReference>
<dbReference type="EMBL" id="AP023287">
    <property type="protein sequence ID" value="BCI56140.1"/>
    <property type="molecule type" value="Genomic_DNA"/>
</dbReference>
<evidence type="ECO:0000313" key="3">
    <source>
        <dbReference type="Proteomes" id="UP000515734"/>
    </source>
</evidence>
<evidence type="ECO:0000259" key="1">
    <source>
        <dbReference type="Pfam" id="PF12697"/>
    </source>
</evidence>
<dbReference type="PANTHER" id="PTHR43194">
    <property type="entry name" value="HYDROLASE ALPHA/BETA FOLD FAMILY"/>
    <property type="match status" value="1"/>
</dbReference>
<feature type="domain" description="AB hydrolase-1" evidence="1">
    <location>
        <begin position="38"/>
        <end position="260"/>
    </location>
</feature>
<dbReference type="Pfam" id="PF12697">
    <property type="entry name" value="Abhydrolase_6"/>
    <property type="match status" value="1"/>
</dbReference>
<reference evidence="2 3" key="1">
    <citation type="submission" date="2020-07" db="EMBL/GenBank/DDBJ databases">
        <title>Complete genome sequence of Mycolicibacterium litorale like strain isolated from cardiac implantable electronic device infection.</title>
        <authorList>
            <person name="Fukano H."/>
            <person name="Miyama H."/>
            <person name="Hoshino Y."/>
        </authorList>
    </citation>
    <scope>NUCLEOTIDE SEQUENCE [LARGE SCALE GENOMIC DNA]</scope>
    <source>
        <strain evidence="2 3">NIIDNTM18</strain>
    </source>
</reference>
<dbReference type="Proteomes" id="UP000515734">
    <property type="component" value="Chromosome"/>
</dbReference>
<sequence>MTIAPVRDEAIREAQEDVDGVAVTYFDSGDVDEQRPTVVLVHGTGGSTARHFSFLMPMLATRQRVVSIDWTPPADGGVELIHLQNQIVAVLEQIACPRVTLVGYSLGAVVATAVAGNRPDLVENLVLIAGWLRTDVHQQIRNDVWHGVTRLDEHIARKFTVMSSFSPAFLRLRTPEERQRLVDSVTFDEFKTAQMNLNRRIDITAEADRVRAQTLIIGCRDDMMVPTHHSKQLLGAIVNARYVEVAAGHAVVVERPAELVHWIDTFNRDPRRYPAGTIIENPRP</sequence>
<gene>
    <name evidence="2" type="ORF">NIIDNTM18_54180</name>
</gene>
<dbReference type="SUPFAM" id="SSF53474">
    <property type="entry name" value="alpha/beta-Hydrolases"/>
    <property type="match status" value="1"/>
</dbReference>
<organism evidence="2 3">
    <name type="scientific">Mycolicibacterium litorale</name>
    <dbReference type="NCBI Taxonomy" id="758802"/>
    <lineage>
        <taxon>Bacteria</taxon>
        <taxon>Bacillati</taxon>
        <taxon>Actinomycetota</taxon>
        <taxon>Actinomycetes</taxon>
        <taxon>Mycobacteriales</taxon>
        <taxon>Mycobacteriaceae</taxon>
        <taxon>Mycolicibacterium</taxon>
    </lineage>
</organism>
<dbReference type="Gene3D" id="3.40.50.1820">
    <property type="entry name" value="alpha/beta hydrolase"/>
    <property type="match status" value="1"/>
</dbReference>